<dbReference type="GeneID" id="39866492"/>
<dbReference type="EMBL" id="LT594622">
    <property type="protein sequence ID" value="SBT87043.1"/>
    <property type="molecule type" value="Genomic_DNA"/>
</dbReference>
<keyword evidence="1" id="KW-0472">Membrane</keyword>
<evidence type="ECO:0000256" key="1">
    <source>
        <dbReference type="SAM" id="Phobius"/>
    </source>
</evidence>
<dbReference type="KEGG" id="pmal:PMUG01_01033800"/>
<reference evidence="2 3" key="1">
    <citation type="submission" date="2016-06" db="EMBL/GenBank/DDBJ databases">
        <authorList>
            <consortium name="Pathogen Informatics"/>
        </authorList>
    </citation>
    <scope>NUCLEOTIDE SEQUENCE [LARGE SCALE GENOMIC DNA]</scope>
</reference>
<accession>A0A1D3JKG4</accession>
<keyword evidence="1" id="KW-1133">Transmembrane helix</keyword>
<name>A0A1D3JKG4_PLAMA</name>
<organism evidence="2 3">
    <name type="scientific">Plasmodium malariae</name>
    <dbReference type="NCBI Taxonomy" id="5858"/>
    <lineage>
        <taxon>Eukaryota</taxon>
        <taxon>Sar</taxon>
        <taxon>Alveolata</taxon>
        <taxon>Apicomplexa</taxon>
        <taxon>Aconoidasida</taxon>
        <taxon>Haemosporida</taxon>
        <taxon>Plasmodiidae</taxon>
        <taxon>Plasmodium</taxon>
        <taxon>Plasmodium (Plasmodium)</taxon>
    </lineage>
</organism>
<keyword evidence="1" id="KW-0812">Transmembrane</keyword>
<gene>
    <name evidence="2" type="primary">PmUG01_01033800</name>
    <name evidence="2" type="ORF">PMUG01_01033800</name>
</gene>
<protein>
    <recommendedName>
        <fullName evidence="4">PIR Superfamily Protein</fullName>
    </recommendedName>
</protein>
<feature type="transmembrane region" description="Helical" evidence="1">
    <location>
        <begin position="158"/>
        <end position="185"/>
    </location>
</feature>
<evidence type="ECO:0008006" key="4">
    <source>
        <dbReference type="Google" id="ProtNLM"/>
    </source>
</evidence>
<sequence length="257" mass="30029">MKQNFRSFFFVKIFAFNILIWLWNYNNNACDCGKLMYNKCKLNGYSDLTSNRILSDCSIDVKLTADISCDEAYAKLLGVKRDISINDKCSKSQRKIIKEILLKKEERNKLYKKKKTLLNRMDTFFEKKIYNQLDYIDKIKNNMEINEKNARRMINRKVLLEVSPPFSVLLSSFIVLILCFLCAVLKIDEVSSDTVTTPLIPNEVLIVFSVFLIFMTTLIILGIIYTSIKCEKYKRLKVNNSKICYNIVNFVGNKHIK</sequence>
<evidence type="ECO:0000313" key="3">
    <source>
        <dbReference type="Proteomes" id="UP000219813"/>
    </source>
</evidence>
<dbReference type="Pfam" id="PF12420">
    <property type="entry name" value="DUF3671"/>
    <property type="match status" value="1"/>
</dbReference>
<dbReference type="AlphaFoldDB" id="A0A1D3JKG4"/>
<keyword evidence="3" id="KW-1185">Reference proteome</keyword>
<feature type="transmembrane region" description="Helical" evidence="1">
    <location>
        <begin position="6"/>
        <end position="25"/>
    </location>
</feature>
<dbReference type="InterPro" id="IPR022139">
    <property type="entry name" value="Fam-L/Fam-M-like_plasmodium"/>
</dbReference>
<dbReference type="RefSeq" id="XP_028860111.1">
    <property type="nucleotide sequence ID" value="XM_029008564.1"/>
</dbReference>
<feature type="transmembrane region" description="Helical" evidence="1">
    <location>
        <begin position="205"/>
        <end position="228"/>
    </location>
</feature>
<proteinExistence type="predicted"/>
<dbReference type="VEuPathDB" id="PlasmoDB:PmUG01_01033800"/>
<evidence type="ECO:0000313" key="2">
    <source>
        <dbReference type="EMBL" id="SBT87043.1"/>
    </source>
</evidence>
<dbReference type="Proteomes" id="UP000219813">
    <property type="component" value="Chromosome 1"/>
</dbReference>